<dbReference type="InterPro" id="IPR011993">
    <property type="entry name" value="PH-like_dom_sf"/>
</dbReference>
<feature type="domain" description="Azaphilone pigments biosynthesis cluster protein L N-terminal" evidence="2">
    <location>
        <begin position="2"/>
        <end position="195"/>
    </location>
</feature>
<dbReference type="PANTHER" id="PTHR47339:SF1">
    <property type="entry name" value="CELL DIVISION CONTROL PROTEIN 24"/>
    <property type="match status" value="1"/>
</dbReference>
<sequence length="841" mass="94921">MADPLSIAASIAGLISITVETAKFLAPYVSAAKETPQIAAHVFSEIQSIEVILQGLQSLTANFGSVKAQHAALIGVSQVVTILTDGVLLFSELQNELDSLPAKEEADEGVSLWSRLQWARKESSLNTLIVRLQSFKSSTTLILMILKSDSDRLAAVHQEELSNNIKALLDTNHSLSQRLMGLEDALEAQTIRTKSNSILTLPGRHDQSDLPYTPLSSTGTDIDSNLFKFDFEHDLESSRVYRRTKRDTVDFSFCSSILRSNSWSVFSGLSLSDVSCLSVIALPVYSDDIINAHHYNFGETASIAPSIGGFSTEHTYAWRDVPRLWENEPLLSECHDLKLKMLQLPRMVIFFENIPTPLDPFHHLWEVFRQAFPLIVLLQALNPRIGVPDVQLSPIEGRRVSTNTSCGIYIRDKNKITMWFILYCHHELSIPVDSLFTISDLMFGDCYGFFKVLPVMSLITEKLKVKGIVRDYYPLLSMRHMEYPQMIIGFVSGQRKAVQDIDKFAKIMHNISSYPKPEGGRDFIKTMDLAAKIAAKHINLLTKMEKNLFLPVSEHRWAPVFELYLQDIDLEILLMTKELTKLRSFLSSGLRASEDRRETLSECLTLLQLIGNMDSSYARFLNEVGSLAIRFCSYQLTYGLDTTCIPDQEDDRTNSRLIIKQATLKIEEGFVKDLNQRVLDWKGLSPLGLGKLLLHTTVTVAYDANKPQLETYLFEGALLFCSEVHGDPQKAHGVLNGGPSPKIEAKQQPTELIPIERLFLRDILEVNTMTENGNVAADKEILYVLTHELTESYICEVRSRLDGSSELWSFCMEFTMESKMRLWASKIEENKRRVTVTDNVE</sequence>
<accession>A0A2T4H992</accession>
<dbReference type="Pfam" id="PF06395">
    <property type="entry name" value="CDC24"/>
    <property type="match status" value="1"/>
</dbReference>
<dbReference type="GO" id="GO:0005737">
    <property type="term" value="C:cytoplasm"/>
    <property type="evidence" value="ECO:0007669"/>
    <property type="project" value="TreeGrafter"/>
</dbReference>
<dbReference type="GO" id="GO:0043332">
    <property type="term" value="C:mating projection tip"/>
    <property type="evidence" value="ECO:0007669"/>
    <property type="project" value="TreeGrafter"/>
</dbReference>
<dbReference type="Pfam" id="PF17111">
    <property type="entry name" value="PigL_N"/>
    <property type="match status" value="1"/>
</dbReference>
<dbReference type="OrthoDB" id="19923at2759"/>
<organism evidence="3 4">
    <name type="scientific">Fusarium culmorum</name>
    <dbReference type="NCBI Taxonomy" id="5516"/>
    <lineage>
        <taxon>Eukaryota</taxon>
        <taxon>Fungi</taxon>
        <taxon>Dikarya</taxon>
        <taxon>Ascomycota</taxon>
        <taxon>Pezizomycotina</taxon>
        <taxon>Sordariomycetes</taxon>
        <taxon>Hypocreomycetidae</taxon>
        <taxon>Hypocreales</taxon>
        <taxon>Nectriaceae</taxon>
        <taxon>Fusarium</taxon>
    </lineage>
</organism>
<dbReference type="InterPro" id="IPR053026">
    <property type="entry name" value="CDC42_GEF"/>
</dbReference>
<evidence type="ECO:0008006" key="5">
    <source>
        <dbReference type="Google" id="ProtNLM"/>
    </source>
</evidence>
<dbReference type="GO" id="GO:0000935">
    <property type="term" value="C:division septum"/>
    <property type="evidence" value="ECO:0007669"/>
    <property type="project" value="TreeGrafter"/>
</dbReference>
<comment type="caution">
    <text evidence="3">The sequence shown here is derived from an EMBL/GenBank/DDBJ whole genome shotgun (WGS) entry which is preliminary data.</text>
</comment>
<dbReference type="Pfam" id="PF15411">
    <property type="entry name" value="PH_10"/>
    <property type="match status" value="1"/>
</dbReference>
<name>A0A2T4H992_FUSCU</name>
<dbReference type="OMA" id="SEHRWAP"/>
<dbReference type="InterPro" id="IPR031348">
    <property type="entry name" value="PigL_N"/>
</dbReference>
<dbReference type="EMBL" id="PVEM01000001">
    <property type="protein sequence ID" value="PTD12372.1"/>
    <property type="molecule type" value="Genomic_DNA"/>
</dbReference>
<dbReference type="AlphaFoldDB" id="A0A2T4H992"/>
<reference evidence="3 4" key="1">
    <citation type="submission" date="2018-02" db="EMBL/GenBank/DDBJ databases">
        <title>Fusarium culmorum secondary metabolites in fungal-bacterial-plant interactions.</title>
        <authorList>
            <person name="Schmidt R."/>
        </authorList>
    </citation>
    <scope>NUCLEOTIDE SEQUENCE [LARGE SCALE GENOMIC DNA]</scope>
    <source>
        <strain evidence="3 4">PV</strain>
    </source>
</reference>
<evidence type="ECO:0000259" key="1">
    <source>
        <dbReference type="Pfam" id="PF06395"/>
    </source>
</evidence>
<dbReference type="GO" id="GO:0005634">
    <property type="term" value="C:nucleus"/>
    <property type="evidence" value="ECO:0007669"/>
    <property type="project" value="TreeGrafter"/>
</dbReference>
<evidence type="ECO:0000259" key="2">
    <source>
        <dbReference type="Pfam" id="PF17111"/>
    </source>
</evidence>
<feature type="domain" description="Cdc24/Scd1 N-terminal" evidence="1">
    <location>
        <begin position="359"/>
        <end position="457"/>
    </location>
</feature>
<dbReference type="Proteomes" id="UP000241587">
    <property type="component" value="Unassembled WGS sequence"/>
</dbReference>
<dbReference type="InterPro" id="IPR010481">
    <property type="entry name" value="Cdc24/Scd1_N"/>
</dbReference>
<keyword evidence="4" id="KW-1185">Reference proteome</keyword>
<dbReference type="GO" id="GO:0030010">
    <property type="term" value="P:establishment of cell polarity"/>
    <property type="evidence" value="ECO:0007669"/>
    <property type="project" value="TreeGrafter"/>
</dbReference>
<evidence type="ECO:0000313" key="4">
    <source>
        <dbReference type="Proteomes" id="UP000241587"/>
    </source>
</evidence>
<dbReference type="PANTHER" id="PTHR47339">
    <property type="entry name" value="CELL DIVISION CONTROL PROTEIN 24"/>
    <property type="match status" value="1"/>
</dbReference>
<dbReference type="GO" id="GO:0031106">
    <property type="term" value="P:septin ring organization"/>
    <property type="evidence" value="ECO:0007669"/>
    <property type="project" value="TreeGrafter"/>
</dbReference>
<evidence type="ECO:0000313" key="3">
    <source>
        <dbReference type="EMBL" id="PTD12372.1"/>
    </source>
</evidence>
<proteinExistence type="predicted"/>
<dbReference type="Gene3D" id="2.30.29.30">
    <property type="entry name" value="Pleckstrin-homology domain (PH domain)/Phosphotyrosine-binding domain (PTB)"/>
    <property type="match status" value="1"/>
</dbReference>
<protein>
    <recommendedName>
        <fullName evidence="5">Fungal N-terminal domain-containing protein</fullName>
    </recommendedName>
</protein>
<gene>
    <name evidence="3" type="ORF">FCULG_00004551</name>
</gene>